<feature type="compositionally biased region" description="Basic residues" evidence="1">
    <location>
        <begin position="68"/>
        <end position="79"/>
    </location>
</feature>
<dbReference type="PROSITE" id="PS51835">
    <property type="entry name" value="DENN_C9ORF72"/>
    <property type="match status" value="1"/>
</dbReference>
<dbReference type="AlphaFoldDB" id="A0A8H7BHD7"/>
<evidence type="ECO:0000313" key="3">
    <source>
        <dbReference type="Proteomes" id="UP000605846"/>
    </source>
</evidence>
<dbReference type="Proteomes" id="UP000605846">
    <property type="component" value="Unassembled WGS sequence"/>
</dbReference>
<protein>
    <submittedName>
        <fullName evidence="2">Uncharacterized protein</fullName>
    </submittedName>
</protein>
<organism evidence="2 3">
    <name type="scientific">Apophysomyces ossiformis</name>
    <dbReference type="NCBI Taxonomy" id="679940"/>
    <lineage>
        <taxon>Eukaryota</taxon>
        <taxon>Fungi</taxon>
        <taxon>Fungi incertae sedis</taxon>
        <taxon>Mucoromycota</taxon>
        <taxon>Mucoromycotina</taxon>
        <taxon>Mucoromycetes</taxon>
        <taxon>Mucorales</taxon>
        <taxon>Mucorineae</taxon>
        <taxon>Mucoraceae</taxon>
        <taxon>Apophysomyces</taxon>
    </lineage>
</organism>
<dbReference type="GO" id="GO:0005085">
    <property type="term" value="F:guanyl-nucleotide exchange factor activity"/>
    <property type="evidence" value="ECO:0007669"/>
    <property type="project" value="InterPro"/>
</dbReference>
<dbReference type="GO" id="GO:0005768">
    <property type="term" value="C:endosome"/>
    <property type="evidence" value="ECO:0007669"/>
    <property type="project" value="TreeGrafter"/>
</dbReference>
<dbReference type="InterPro" id="IPR027819">
    <property type="entry name" value="C9orf72"/>
</dbReference>
<dbReference type="GO" id="GO:0005776">
    <property type="term" value="C:autophagosome"/>
    <property type="evidence" value="ECO:0007669"/>
    <property type="project" value="TreeGrafter"/>
</dbReference>
<feature type="compositionally biased region" description="Polar residues" evidence="1">
    <location>
        <begin position="1"/>
        <end position="11"/>
    </location>
</feature>
<dbReference type="EMBL" id="JABAYA010000307">
    <property type="protein sequence ID" value="KAF7721095.1"/>
    <property type="molecule type" value="Genomic_DNA"/>
</dbReference>
<comment type="caution">
    <text evidence="2">The sequence shown here is derived from an EMBL/GenBank/DDBJ whole genome shotgun (WGS) entry which is preliminary data.</text>
</comment>
<dbReference type="GO" id="GO:0006914">
    <property type="term" value="P:autophagy"/>
    <property type="evidence" value="ECO:0007669"/>
    <property type="project" value="TreeGrafter"/>
</dbReference>
<dbReference type="PANTHER" id="PTHR31855">
    <property type="entry name" value="GUANINE NUCLEOTIDE EXCHANGE C9ORF72"/>
    <property type="match status" value="1"/>
</dbReference>
<reference evidence="2" key="1">
    <citation type="submission" date="2020-01" db="EMBL/GenBank/DDBJ databases">
        <title>Genome Sequencing of Three Apophysomyces-Like Fungal Strains Confirms a Novel Fungal Genus in the Mucoromycota with divergent Burkholderia-like Endosymbiotic Bacteria.</title>
        <authorList>
            <person name="Stajich J.E."/>
            <person name="Macias A.M."/>
            <person name="Carter-House D."/>
            <person name="Lovett B."/>
            <person name="Kasson L.R."/>
            <person name="Berry K."/>
            <person name="Grigoriev I."/>
            <person name="Chang Y."/>
            <person name="Spatafora J."/>
            <person name="Kasson M.T."/>
        </authorList>
    </citation>
    <scope>NUCLEOTIDE SEQUENCE</scope>
    <source>
        <strain evidence="2">NRRL A-21654</strain>
    </source>
</reference>
<dbReference type="Pfam" id="PF15019">
    <property type="entry name" value="C9orf72-like"/>
    <property type="match status" value="1"/>
</dbReference>
<dbReference type="PANTHER" id="PTHR31855:SF2">
    <property type="entry name" value="GUANINE NUCLEOTIDE EXCHANGE FACTOR C9ORF72"/>
    <property type="match status" value="1"/>
</dbReference>
<proteinExistence type="predicted"/>
<sequence>MIPKPNVQSQPAARLPKSKATASTTAIQPLEITTTAVVMGDTCQGPEDPADSSTKQNSHELDGDVLHRKQSRHHHHHYLRSPASQATASVDNSPLVSPSGSMVSCTPPAISDAGFSVLPPPIIKIPSEAIAALQGAADASKRKATKRSPPSATTSDLVTLFESCFFSAVLLVQWSNIVGPKVEKIWSSEAMDERLQIMIGRQVLNGEVGRTVETVEPKWLVLYRQSIVCTAFLYTDPTAQSLCALIMVVPVRYLRNFSQYFHILRDRVPSQLIQPLIQLRKVHKRHEWPCALDQFTWSWLAPFIRSIMDLESVSLPIEYTRICHTILDHESRQLLDSPFIARVITSHLQTSGSTLIVGNSLTTINMMINTLALFLSPEERNRSSHARKNHKYMPDLYLQGILIQDMEGTSSQMERVVLESVIPTTIVDMTRLIVKQTLLLPQYHQLHCQYQRWLMRRKEDEASARPDSEWKKQALMHRTDSIAPIVQNLLDETRKVPTRLREGYVRQWHRGLVKRGLALVKYVQEEG</sequence>
<name>A0A8H7BHD7_9FUNG</name>
<keyword evidence="3" id="KW-1185">Reference proteome</keyword>
<feature type="compositionally biased region" description="Basic and acidic residues" evidence="1">
    <location>
        <begin position="57"/>
        <end position="67"/>
    </location>
</feature>
<feature type="region of interest" description="Disordered" evidence="1">
    <location>
        <begin position="40"/>
        <end position="103"/>
    </location>
</feature>
<feature type="compositionally biased region" description="Polar residues" evidence="1">
    <location>
        <begin position="82"/>
        <end position="103"/>
    </location>
</feature>
<dbReference type="GO" id="GO:0006897">
    <property type="term" value="P:endocytosis"/>
    <property type="evidence" value="ECO:0007669"/>
    <property type="project" value="TreeGrafter"/>
</dbReference>
<evidence type="ECO:0000256" key="1">
    <source>
        <dbReference type="SAM" id="MobiDB-lite"/>
    </source>
</evidence>
<evidence type="ECO:0000313" key="2">
    <source>
        <dbReference type="EMBL" id="KAF7721095.1"/>
    </source>
</evidence>
<accession>A0A8H7BHD7</accession>
<feature type="region of interest" description="Disordered" evidence="1">
    <location>
        <begin position="1"/>
        <end position="27"/>
    </location>
</feature>
<dbReference type="OrthoDB" id="10252077at2759"/>
<gene>
    <name evidence="2" type="ORF">EC973_005413</name>
</gene>